<dbReference type="RefSeq" id="WP_089357121.1">
    <property type="nucleotide sequence ID" value="NZ_FZPD01000004.1"/>
</dbReference>
<dbReference type="EMBL" id="FZPD01000004">
    <property type="protein sequence ID" value="SNT12876.1"/>
    <property type="molecule type" value="Genomic_DNA"/>
</dbReference>
<organism evidence="2 3">
    <name type="scientific">Ekhidna lutea</name>
    <dbReference type="NCBI Taxonomy" id="447679"/>
    <lineage>
        <taxon>Bacteria</taxon>
        <taxon>Pseudomonadati</taxon>
        <taxon>Bacteroidota</taxon>
        <taxon>Cytophagia</taxon>
        <taxon>Cytophagales</taxon>
        <taxon>Reichenbachiellaceae</taxon>
        <taxon>Ekhidna</taxon>
    </lineage>
</organism>
<feature type="domain" description="YdhG-like" evidence="1">
    <location>
        <begin position="25"/>
        <end position="130"/>
    </location>
</feature>
<dbReference type="AlphaFoldDB" id="A0A239K3D6"/>
<sequence length="141" mass="16340">MSDVKTQPTDQSVDAFIDSIEPESKRDDAREVLKLMKKVSGEDPIMWGDSIVGFGKYHYVYESGREGDWMLTGFSPRKQSLTLYLMSGYEKMAELLQKLGKYKHSVSCLYIKRLSDIDMDVLEEMIRTSIEIIKKRYAEHN</sequence>
<dbReference type="OrthoDB" id="5951444at2"/>
<keyword evidence="3" id="KW-1185">Reference proteome</keyword>
<proteinExistence type="predicted"/>
<dbReference type="Pfam" id="PF08818">
    <property type="entry name" value="DUF1801"/>
    <property type="match status" value="1"/>
</dbReference>
<dbReference type="InterPro" id="IPR014922">
    <property type="entry name" value="YdhG-like"/>
</dbReference>
<protein>
    <recommendedName>
        <fullName evidence="1">YdhG-like domain-containing protein</fullName>
    </recommendedName>
</protein>
<reference evidence="2 3" key="1">
    <citation type="submission" date="2017-06" db="EMBL/GenBank/DDBJ databases">
        <authorList>
            <person name="Kim H.J."/>
            <person name="Triplett B.A."/>
        </authorList>
    </citation>
    <scope>NUCLEOTIDE SEQUENCE [LARGE SCALE GENOMIC DNA]</scope>
    <source>
        <strain evidence="2 3">DSM 19307</strain>
    </source>
</reference>
<dbReference type="SUPFAM" id="SSF159888">
    <property type="entry name" value="YdhG-like"/>
    <property type="match status" value="1"/>
</dbReference>
<evidence type="ECO:0000259" key="1">
    <source>
        <dbReference type="Pfam" id="PF08818"/>
    </source>
</evidence>
<dbReference type="Proteomes" id="UP000198393">
    <property type="component" value="Unassembled WGS sequence"/>
</dbReference>
<name>A0A239K3D6_EKHLU</name>
<evidence type="ECO:0000313" key="2">
    <source>
        <dbReference type="EMBL" id="SNT12876.1"/>
    </source>
</evidence>
<dbReference type="Gene3D" id="3.90.1150.200">
    <property type="match status" value="1"/>
</dbReference>
<evidence type="ECO:0000313" key="3">
    <source>
        <dbReference type="Proteomes" id="UP000198393"/>
    </source>
</evidence>
<accession>A0A239K3D6</accession>
<gene>
    <name evidence="2" type="ORF">SAMN05421640_2407</name>
</gene>